<feature type="domain" description="Bro-N" evidence="2">
    <location>
        <begin position="20"/>
        <end position="111"/>
    </location>
</feature>
<protein>
    <submittedName>
        <fullName evidence="3">DNA-damage-inducible protein D family protein</fullName>
    </submittedName>
</protein>
<comment type="caution">
    <text evidence="3">The sequence shown here is derived from an EMBL/GenBank/DDBJ whole genome shotgun (WGS) entry which is preliminary data.</text>
</comment>
<dbReference type="AlphaFoldDB" id="A0A133N6Y6"/>
<accession>A0A133N6Y6</accession>
<evidence type="ECO:0000259" key="2">
    <source>
        <dbReference type="Pfam" id="PF02498"/>
    </source>
</evidence>
<name>A0A133N6Y6_CLOPF</name>
<evidence type="ECO:0000313" key="4">
    <source>
        <dbReference type="Proteomes" id="UP000070646"/>
    </source>
</evidence>
<proteinExistence type="predicted"/>
<organism evidence="3 4">
    <name type="scientific">Clostridium perfringens</name>
    <dbReference type="NCBI Taxonomy" id="1502"/>
    <lineage>
        <taxon>Bacteria</taxon>
        <taxon>Bacillati</taxon>
        <taxon>Bacillota</taxon>
        <taxon>Clostridia</taxon>
        <taxon>Eubacteriales</taxon>
        <taxon>Clostridiaceae</taxon>
        <taxon>Clostridium</taxon>
    </lineage>
</organism>
<dbReference type="Proteomes" id="UP000070646">
    <property type="component" value="Unassembled WGS sequence"/>
</dbReference>
<sequence length="284" mass="32866">MGGKYMKEITNYNTLIFEDIKHINEYGQEFWYGRDLLEVLQYSKWENFKKVIEKAKEACNNSDFFISDHFADVRKMVLLGSGAKREIEDIKLSRYACYLIVQNADARKKVVALGQTYFAVQTRKQEIEENFEDLSECKKRLAIRNELKEHNKNLVDTARISGVETNLDYAIFQNNGYMGLYGGLNARDIHTKKGLKKSQKILDHMGSTELAANLFRATQTEEKLRREKIRGKEKANQAHFEVGKKVRETIKDLGGTMPEDLPTPTKSIKQLEREEAKKLKAKNK</sequence>
<feature type="compositionally biased region" description="Basic and acidic residues" evidence="1">
    <location>
        <begin position="269"/>
        <end position="278"/>
    </location>
</feature>
<evidence type="ECO:0000256" key="1">
    <source>
        <dbReference type="SAM" id="MobiDB-lite"/>
    </source>
</evidence>
<dbReference type="PATRIC" id="fig|1502.174.peg.1495"/>
<gene>
    <name evidence="3" type="ORF">HMPREF3222_01484</name>
</gene>
<dbReference type="NCBIfam" id="NF008573">
    <property type="entry name" value="PRK11525.1"/>
    <property type="match status" value="1"/>
</dbReference>
<reference evidence="3 4" key="1">
    <citation type="submission" date="2016-01" db="EMBL/GenBank/DDBJ databases">
        <authorList>
            <person name="Oliw E.H."/>
        </authorList>
    </citation>
    <scope>NUCLEOTIDE SEQUENCE [LARGE SCALE GENOMIC DNA]</scope>
    <source>
        <strain evidence="3 4">MJR7757A</strain>
    </source>
</reference>
<feature type="region of interest" description="Disordered" evidence="1">
    <location>
        <begin position="252"/>
        <end position="284"/>
    </location>
</feature>
<dbReference type="InterPro" id="IPR003497">
    <property type="entry name" value="BRO_N_domain"/>
</dbReference>
<dbReference type="EMBL" id="LRPU01000070">
    <property type="protein sequence ID" value="KXA12069.1"/>
    <property type="molecule type" value="Genomic_DNA"/>
</dbReference>
<evidence type="ECO:0000313" key="3">
    <source>
        <dbReference type="EMBL" id="KXA12069.1"/>
    </source>
</evidence>
<dbReference type="Pfam" id="PF02498">
    <property type="entry name" value="Bro-N"/>
    <property type="match status" value="1"/>
</dbReference>